<feature type="transmembrane region" description="Helical" evidence="5">
    <location>
        <begin position="49"/>
        <end position="70"/>
    </location>
</feature>
<sequence>MSATACNEQSNDGAKRYGRCGGYQYLHGVATNSLQPARYRVHALRYTAIALRTAGLVLLYYCFSIGITFYQKWFIKEFRFPLTVVICHLVVKFVLSGLMRLAYQICTGRPRILLGWALYVKQLAITGVASALDIGFSNWSFEFITVSLGIVIPVIIAHHWGTGSTMLYKKINNDEVVGKISQSACTQLSILQQGYLWCTAVVYCFNTTKRCSLVFIVFLIALGLFMFTYQSTQFNMEGFLLVLSASFLAGLRWTLAQLVMQRKEVGLGNPVDMIFHVQPWMILGLLPLAIAFEGIPIATSEKVFRFRDTEVVLRTCKYVLAGSVLAFLMELSEYLLLTYTSSLTLSIAGIIKASAESGCRVVLDKFKWRLANQRV</sequence>
<evidence type="ECO:0000256" key="4">
    <source>
        <dbReference type="ARBA" id="ARBA00023136"/>
    </source>
</evidence>
<dbReference type="PANTHER" id="PTHR11132">
    <property type="entry name" value="SOLUTE CARRIER FAMILY 35"/>
    <property type="match status" value="1"/>
</dbReference>
<evidence type="ECO:0000256" key="2">
    <source>
        <dbReference type="ARBA" id="ARBA00022692"/>
    </source>
</evidence>
<feature type="transmembrane region" description="Helical" evidence="5">
    <location>
        <begin position="138"/>
        <end position="160"/>
    </location>
</feature>
<feature type="transmembrane region" description="Helical" evidence="5">
    <location>
        <begin position="82"/>
        <end position="101"/>
    </location>
</feature>
<reference evidence="6 7" key="1">
    <citation type="journal article" date="2020" name="Cell">
        <title>Large-Scale Comparative Analyses of Tick Genomes Elucidate Their Genetic Diversity and Vector Capacities.</title>
        <authorList>
            <consortium name="Tick Genome and Microbiome Consortium (TIGMIC)"/>
            <person name="Jia N."/>
            <person name="Wang J."/>
            <person name="Shi W."/>
            <person name="Du L."/>
            <person name="Sun Y."/>
            <person name="Zhan W."/>
            <person name="Jiang J.F."/>
            <person name="Wang Q."/>
            <person name="Zhang B."/>
            <person name="Ji P."/>
            <person name="Bell-Sakyi L."/>
            <person name="Cui X.M."/>
            <person name="Yuan T.T."/>
            <person name="Jiang B.G."/>
            <person name="Yang W.F."/>
            <person name="Lam T.T."/>
            <person name="Chang Q.C."/>
            <person name="Ding S.J."/>
            <person name="Wang X.J."/>
            <person name="Zhu J.G."/>
            <person name="Ruan X.D."/>
            <person name="Zhao L."/>
            <person name="Wei J.T."/>
            <person name="Ye R.Z."/>
            <person name="Que T.C."/>
            <person name="Du C.H."/>
            <person name="Zhou Y.H."/>
            <person name="Cheng J.X."/>
            <person name="Dai P.F."/>
            <person name="Guo W.B."/>
            <person name="Han X.H."/>
            <person name="Huang E.J."/>
            <person name="Li L.F."/>
            <person name="Wei W."/>
            <person name="Gao Y.C."/>
            <person name="Liu J.Z."/>
            <person name="Shao H.Z."/>
            <person name="Wang X."/>
            <person name="Wang C.C."/>
            <person name="Yang T.C."/>
            <person name="Huo Q.B."/>
            <person name="Li W."/>
            <person name="Chen H.Y."/>
            <person name="Chen S.E."/>
            <person name="Zhou L.G."/>
            <person name="Ni X.B."/>
            <person name="Tian J.H."/>
            <person name="Sheng Y."/>
            <person name="Liu T."/>
            <person name="Pan Y.S."/>
            <person name="Xia L.Y."/>
            <person name="Li J."/>
            <person name="Zhao F."/>
            <person name="Cao W.C."/>
        </authorList>
    </citation>
    <scope>NUCLEOTIDE SEQUENCE [LARGE SCALE GENOMIC DNA]</scope>
    <source>
        <strain evidence="6">HaeL-2018</strain>
    </source>
</reference>
<name>A0A9J6FH51_HAELO</name>
<keyword evidence="3 5" id="KW-1133">Transmembrane helix</keyword>
<dbReference type="InterPro" id="IPR050186">
    <property type="entry name" value="TPT_transporter"/>
</dbReference>
<keyword evidence="7" id="KW-1185">Reference proteome</keyword>
<comment type="subcellular location">
    <subcellularLocation>
        <location evidence="1">Membrane</location>
        <topology evidence="1">Multi-pass membrane protein</topology>
    </subcellularLocation>
</comment>
<evidence type="ECO:0000256" key="5">
    <source>
        <dbReference type="SAM" id="Phobius"/>
    </source>
</evidence>
<dbReference type="Proteomes" id="UP000821853">
    <property type="component" value="Chromosome 1"/>
</dbReference>
<feature type="transmembrane region" description="Helical" evidence="5">
    <location>
        <begin position="318"/>
        <end position="337"/>
    </location>
</feature>
<keyword evidence="4 5" id="KW-0472">Membrane</keyword>
<dbReference type="OrthoDB" id="18894at2759"/>
<organism evidence="6 7">
    <name type="scientific">Haemaphysalis longicornis</name>
    <name type="common">Bush tick</name>
    <dbReference type="NCBI Taxonomy" id="44386"/>
    <lineage>
        <taxon>Eukaryota</taxon>
        <taxon>Metazoa</taxon>
        <taxon>Ecdysozoa</taxon>
        <taxon>Arthropoda</taxon>
        <taxon>Chelicerata</taxon>
        <taxon>Arachnida</taxon>
        <taxon>Acari</taxon>
        <taxon>Parasitiformes</taxon>
        <taxon>Ixodida</taxon>
        <taxon>Ixodoidea</taxon>
        <taxon>Ixodidae</taxon>
        <taxon>Haemaphysalinae</taxon>
        <taxon>Haemaphysalis</taxon>
    </lineage>
</organism>
<evidence type="ECO:0000256" key="1">
    <source>
        <dbReference type="ARBA" id="ARBA00004141"/>
    </source>
</evidence>
<evidence type="ECO:0000313" key="7">
    <source>
        <dbReference type="Proteomes" id="UP000821853"/>
    </source>
</evidence>
<gene>
    <name evidence="6" type="ORF">HPB48_002237</name>
</gene>
<dbReference type="AlphaFoldDB" id="A0A9J6FH51"/>
<dbReference type="VEuPathDB" id="VectorBase:HLOH_040883"/>
<feature type="transmembrane region" description="Helical" evidence="5">
    <location>
        <begin position="113"/>
        <end position="132"/>
    </location>
</feature>
<evidence type="ECO:0000256" key="3">
    <source>
        <dbReference type="ARBA" id="ARBA00022989"/>
    </source>
</evidence>
<dbReference type="EMBL" id="JABSTR010000001">
    <property type="protein sequence ID" value="KAH9362259.1"/>
    <property type="molecule type" value="Genomic_DNA"/>
</dbReference>
<feature type="transmembrane region" description="Helical" evidence="5">
    <location>
        <begin position="280"/>
        <end position="298"/>
    </location>
</feature>
<dbReference type="GO" id="GO:0016020">
    <property type="term" value="C:membrane"/>
    <property type="evidence" value="ECO:0007669"/>
    <property type="project" value="UniProtKB-SubCell"/>
</dbReference>
<dbReference type="OMA" id="RETYIRS"/>
<keyword evidence="2 5" id="KW-0812">Transmembrane</keyword>
<accession>A0A9J6FH51</accession>
<protein>
    <submittedName>
        <fullName evidence="6">Uncharacterized protein</fullName>
    </submittedName>
</protein>
<evidence type="ECO:0000313" key="6">
    <source>
        <dbReference type="EMBL" id="KAH9362259.1"/>
    </source>
</evidence>
<feature type="transmembrane region" description="Helical" evidence="5">
    <location>
        <begin position="213"/>
        <end position="232"/>
    </location>
</feature>
<proteinExistence type="predicted"/>
<comment type="caution">
    <text evidence="6">The sequence shown here is derived from an EMBL/GenBank/DDBJ whole genome shotgun (WGS) entry which is preliminary data.</text>
</comment>